<feature type="region of interest" description="Disordered" evidence="1">
    <location>
        <begin position="1"/>
        <end position="97"/>
    </location>
</feature>
<reference evidence="2 3" key="1">
    <citation type="submission" date="2021-01" db="EMBL/GenBank/DDBJ databases">
        <title>Whole genome shotgun sequence of Catellatospora bangladeshensis NBRC 107357.</title>
        <authorList>
            <person name="Komaki H."/>
            <person name="Tamura T."/>
        </authorList>
    </citation>
    <scope>NUCLEOTIDE SEQUENCE [LARGE SCALE GENOMIC DNA]</scope>
    <source>
        <strain evidence="2 3">NBRC 107357</strain>
    </source>
</reference>
<proteinExistence type="predicted"/>
<keyword evidence="3" id="KW-1185">Reference proteome</keyword>
<dbReference type="EMBL" id="BONF01000033">
    <property type="protein sequence ID" value="GIF84131.1"/>
    <property type="molecule type" value="Genomic_DNA"/>
</dbReference>
<dbReference type="Proteomes" id="UP000601223">
    <property type="component" value="Unassembled WGS sequence"/>
</dbReference>
<protein>
    <submittedName>
        <fullName evidence="2">Uncharacterized protein</fullName>
    </submittedName>
</protein>
<evidence type="ECO:0000313" key="2">
    <source>
        <dbReference type="EMBL" id="GIF84131.1"/>
    </source>
</evidence>
<accession>A0A8J3NLM6</accession>
<name>A0A8J3NLM6_9ACTN</name>
<evidence type="ECO:0000313" key="3">
    <source>
        <dbReference type="Proteomes" id="UP000601223"/>
    </source>
</evidence>
<gene>
    <name evidence="2" type="ORF">Cba03nite_54800</name>
</gene>
<organism evidence="2 3">
    <name type="scientific">Catellatospora bangladeshensis</name>
    <dbReference type="NCBI Taxonomy" id="310355"/>
    <lineage>
        <taxon>Bacteria</taxon>
        <taxon>Bacillati</taxon>
        <taxon>Actinomycetota</taxon>
        <taxon>Actinomycetes</taxon>
        <taxon>Micromonosporales</taxon>
        <taxon>Micromonosporaceae</taxon>
        <taxon>Catellatospora</taxon>
    </lineage>
</organism>
<sequence length="97" mass="10526">MARFGGVSWAQLPDRQPCDSRIGGSPTPGRADNGHMQPEQVQLPALSDPLEEEPDFASEHSRTSTSETVSAGEDQHSDPDIPLGLGGMDMKRRRLLD</sequence>
<dbReference type="AlphaFoldDB" id="A0A8J3NLM6"/>
<comment type="caution">
    <text evidence="2">The sequence shown here is derived from an EMBL/GenBank/DDBJ whole genome shotgun (WGS) entry which is preliminary data.</text>
</comment>
<evidence type="ECO:0000256" key="1">
    <source>
        <dbReference type="SAM" id="MobiDB-lite"/>
    </source>
</evidence>